<name>A0A171KP47_9BURK</name>
<dbReference type="GO" id="GO:0016491">
    <property type="term" value="F:oxidoreductase activity"/>
    <property type="evidence" value="ECO:0007669"/>
    <property type="project" value="UniProtKB-KW"/>
</dbReference>
<dbReference type="PATRIC" id="fig|206506.3.peg.3299"/>
<evidence type="ECO:0000259" key="5">
    <source>
        <dbReference type="Pfam" id="PF00890"/>
    </source>
</evidence>
<dbReference type="Pfam" id="PF00890">
    <property type="entry name" value="FAD_binding_2"/>
    <property type="match status" value="1"/>
</dbReference>
<evidence type="ECO:0000256" key="3">
    <source>
        <dbReference type="ARBA" id="ARBA00022827"/>
    </source>
</evidence>
<keyword evidence="4" id="KW-0560">Oxidoreductase</keyword>
<dbReference type="Gene3D" id="3.90.700.10">
    <property type="entry name" value="Succinate dehydrogenase/fumarate reductase flavoprotein, catalytic domain"/>
    <property type="match status" value="1"/>
</dbReference>
<dbReference type="RefSeq" id="WP_083969736.1">
    <property type="nucleotide sequence ID" value="NZ_JAKVIY010000003.1"/>
</dbReference>
<evidence type="ECO:0000256" key="1">
    <source>
        <dbReference type="ARBA" id="ARBA00001974"/>
    </source>
</evidence>
<dbReference type="InterPro" id="IPR036188">
    <property type="entry name" value="FAD/NAD-bd_sf"/>
</dbReference>
<reference evidence="6 7" key="1">
    <citation type="submission" date="2015-04" db="EMBL/GenBank/DDBJ databases">
        <title>Genome sequence of Kerstersia gyiorum CG1.</title>
        <authorList>
            <person name="Greninger A.L."/>
            <person name="Kozyreva V."/>
            <person name="Chaturvedi V."/>
        </authorList>
    </citation>
    <scope>NUCLEOTIDE SEQUENCE [LARGE SCALE GENOMIC DNA]</scope>
    <source>
        <strain evidence="6 7">CG1</strain>
    </source>
</reference>
<dbReference type="AlphaFoldDB" id="A0A171KP47"/>
<comment type="cofactor">
    <cofactor evidence="1">
        <name>FAD</name>
        <dbReference type="ChEBI" id="CHEBI:57692"/>
    </cofactor>
</comment>
<gene>
    <name evidence="6" type="ORF">AAV32_15500</name>
</gene>
<dbReference type="SUPFAM" id="SSF56425">
    <property type="entry name" value="Succinate dehydrogenase/fumarate reductase flavoprotein, catalytic domain"/>
    <property type="match status" value="1"/>
</dbReference>
<keyword evidence="3" id="KW-0274">FAD</keyword>
<comment type="caution">
    <text evidence="6">The sequence shown here is derived from an EMBL/GenBank/DDBJ whole genome shotgun (WGS) entry which is preliminary data.</text>
</comment>
<evidence type="ECO:0000256" key="4">
    <source>
        <dbReference type="ARBA" id="ARBA00023002"/>
    </source>
</evidence>
<sequence>MAMVETAVARQEFDVVVVGSGAGGLAAAVTAAELGLSVLVLEKHRQFGGTTAWSGGWMWVPRNPLAVRAGIVEDIEGPRRYLRNELGEYYDEPRVEAFLRHAPAMVSFFEQKTALQFIAGNTIPDFHGKQAGAVTGGRSVCAAPFDGRALGRRLADMREPLELIAPWRMGIASGADLGHFMNAMRSLRSFAHVTRRVLRHFWERATQGRGMHLVNGNALVAGLAKSAFDRRVDIRVAAPVVGLLRADDGRVAGVRVRDADGRETEIGARRGVVLACGGFPHDVERKQALFAHAPTGREHWSAAPPSNTGDGLRLGESVGAGVDAGLYRPAGWAPVSLVPGAQGESNNYPHLIERAKPGVMAVTQAGQRFVNEADSYYDFMEGLFQHFKPGQPAHAWLVCDHRFLRRYGLGAVRPAPMPYRWALRSGYLKQGRTLADLAQRCGIEAGALEASAARYNEDARQGVDTAFGRGDTPYNRVQGDAECKPNPCMAPIEQGPFYAVRLVPGSLGTFAGLRANEHAQVLDQAGNPIAGLYACGADMSSVMGGRYPSGGITLGPAMTFGYIAGHHMAGKQPAAV</sequence>
<dbReference type="NCBIfam" id="NF004789">
    <property type="entry name" value="PRK06134.1"/>
    <property type="match status" value="1"/>
</dbReference>
<evidence type="ECO:0000313" key="7">
    <source>
        <dbReference type="Proteomes" id="UP000078084"/>
    </source>
</evidence>
<protein>
    <submittedName>
        <fullName evidence="6">FAD-binding dehydrogenase</fullName>
    </submittedName>
</protein>
<dbReference type="GO" id="GO:0008202">
    <property type="term" value="P:steroid metabolic process"/>
    <property type="evidence" value="ECO:0007669"/>
    <property type="project" value="UniProtKB-ARBA"/>
</dbReference>
<dbReference type="STRING" id="206506.AAV32_15500"/>
<accession>A0A171KP47</accession>
<proteinExistence type="predicted"/>
<dbReference type="PANTHER" id="PTHR43400">
    <property type="entry name" value="FUMARATE REDUCTASE"/>
    <property type="match status" value="1"/>
</dbReference>
<keyword evidence="7" id="KW-1185">Reference proteome</keyword>
<dbReference type="EMBL" id="LBNE01000013">
    <property type="protein sequence ID" value="KKO70664.1"/>
    <property type="molecule type" value="Genomic_DNA"/>
</dbReference>
<dbReference type="PRINTS" id="PR00411">
    <property type="entry name" value="PNDRDTASEI"/>
</dbReference>
<evidence type="ECO:0000256" key="2">
    <source>
        <dbReference type="ARBA" id="ARBA00022630"/>
    </source>
</evidence>
<dbReference type="InterPro" id="IPR027477">
    <property type="entry name" value="Succ_DH/fumarate_Rdtase_cat_sf"/>
</dbReference>
<dbReference type="Proteomes" id="UP000078084">
    <property type="component" value="Unassembled WGS sequence"/>
</dbReference>
<dbReference type="PANTHER" id="PTHR43400:SF10">
    <property type="entry name" value="3-OXOSTEROID 1-DEHYDROGENASE"/>
    <property type="match status" value="1"/>
</dbReference>
<dbReference type="InterPro" id="IPR003953">
    <property type="entry name" value="FAD-dep_OxRdtase_2_FAD-bd"/>
</dbReference>
<dbReference type="SUPFAM" id="SSF51905">
    <property type="entry name" value="FAD/NAD(P)-binding domain"/>
    <property type="match status" value="1"/>
</dbReference>
<organism evidence="6 7">
    <name type="scientific">Kerstersia gyiorum</name>
    <dbReference type="NCBI Taxonomy" id="206506"/>
    <lineage>
        <taxon>Bacteria</taxon>
        <taxon>Pseudomonadati</taxon>
        <taxon>Pseudomonadota</taxon>
        <taxon>Betaproteobacteria</taxon>
        <taxon>Burkholderiales</taxon>
        <taxon>Alcaligenaceae</taxon>
        <taxon>Kerstersia</taxon>
    </lineage>
</organism>
<feature type="domain" description="FAD-dependent oxidoreductase 2 FAD-binding" evidence="5">
    <location>
        <begin position="14"/>
        <end position="554"/>
    </location>
</feature>
<dbReference type="Gene3D" id="3.50.50.60">
    <property type="entry name" value="FAD/NAD(P)-binding domain"/>
    <property type="match status" value="2"/>
</dbReference>
<evidence type="ECO:0000313" key="6">
    <source>
        <dbReference type="EMBL" id="KKO70664.1"/>
    </source>
</evidence>
<keyword evidence="2" id="KW-0285">Flavoprotein</keyword>
<dbReference type="InterPro" id="IPR050315">
    <property type="entry name" value="FAD-oxidoreductase_2"/>
</dbReference>